<dbReference type="AlphaFoldDB" id="A0A6A3B455"/>
<organism evidence="2 3">
    <name type="scientific">Hibiscus syriacus</name>
    <name type="common">Rose of Sharon</name>
    <dbReference type="NCBI Taxonomy" id="106335"/>
    <lineage>
        <taxon>Eukaryota</taxon>
        <taxon>Viridiplantae</taxon>
        <taxon>Streptophyta</taxon>
        <taxon>Embryophyta</taxon>
        <taxon>Tracheophyta</taxon>
        <taxon>Spermatophyta</taxon>
        <taxon>Magnoliopsida</taxon>
        <taxon>eudicotyledons</taxon>
        <taxon>Gunneridae</taxon>
        <taxon>Pentapetalae</taxon>
        <taxon>rosids</taxon>
        <taxon>malvids</taxon>
        <taxon>Malvales</taxon>
        <taxon>Malvaceae</taxon>
        <taxon>Malvoideae</taxon>
        <taxon>Hibiscus</taxon>
    </lineage>
</organism>
<proteinExistence type="predicted"/>
<sequence>MTSIVKIDGEHLVHALPNLSIQDQELLPRIAAKFTVDYLDSFRKLHSLKRDVHPTMGNIQSDAYMPSYRMEDREEMYDNLEVYYDYYPYEDEDDEEDEVYYTYSPSLCIGNRRWGDSGYVRSGRQEARPVQRSNFQDTGAGSSREPKKKEAVKSTMGRRAKRKLKREAANKAAAEKHQEHLMSRTPK</sequence>
<dbReference type="PANTHER" id="PTHR47361:SF4">
    <property type="entry name" value="RING_U-BOX SUPERFAMILY PROTEIN"/>
    <property type="match status" value="1"/>
</dbReference>
<dbReference type="PANTHER" id="PTHR47361">
    <property type="entry name" value="RING/U-BOX SUPERFAMILY PROTEIN"/>
    <property type="match status" value="1"/>
</dbReference>
<keyword evidence="3" id="KW-1185">Reference proteome</keyword>
<evidence type="ECO:0000313" key="2">
    <source>
        <dbReference type="EMBL" id="KAE8711331.1"/>
    </source>
</evidence>
<evidence type="ECO:0000313" key="3">
    <source>
        <dbReference type="Proteomes" id="UP000436088"/>
    </source>
</evidence>
<protein>
    <submittedName>
        <fullName evidence="2">Uncharacterized protein</fullName>
    </submittedName>
</protein>
<reference evidence="2" key="1">
    <citation type="submission" date="2019-09" db="EMBL/GenBank/DDBJ databases">
        <title>Draft genome information of white flower Hibiscus syriacus.</title>
        <authorList>
            <person name="Kim Y.-M."/>
        </authorList>
    </citation>
    <scope>NUCLEOTIDE SEQUENCE [LARGE SCALE GENOMIC DNA]</scope>
    <source>
        <strain evidence="2">YM2019G1</strain>
    </source>
</reference>
<evidence type="ECO:0000256" key="1">
    <source>
        <dbReference type="SAM" id="MobiDB-lite"/>
    </source>
</evidence>
<feature type="compositionally biased region" description="Basic residues" evidence="1">
    <location>
        <begin position="156"/>
        <end position="165"/>
    </location>
</feature>
<feature type="compositionally biased region" description="Polar residues" evidence="1">
    <location>
        <begin position="131"/>
        <end position="141"/>
    </location>
</feature>
<accession>A0A6A3B455</accession>
<gene>
    <name evidence="2" type="ORF">F3Y22_tig00110299pilonHSYRG00344</name>
</gene>
<dbReference type="EMBL" id="VEPZ02000917">
    <property type="protein sequence ID" value="KAE8711331.1"/>
    <property type="molecule type" value="Genomic_DNA"/>
</dbReference>
<feature type="compositionally biased region" description="Basic and acidic residues" evidence="1">
    <location>
        <begin position="166"/>
        <end position="187"/>
    </location>
</feature>
<dbReference type="Proteomes" id="UP000436088">
    <property type="component" value="Unassembled WGS sequence"/>
</dbReference>
<feature type="region of interest" description="Disordered" evidence="1">
    <location>
        <begin position="123"/>
        <end position="187"/>
    </location>
</feature>
<comment type="caution">
    <text evidence="2">The sequence shown here is derived from an EMBL/GenBank/DDBJ whole genome shotgun (WGS) entry which is preliminary data.</text>
</comment>
<name>A0A6A3B455_HIBSY</name>